<gene>
    <name evidence="3" type="ORF">E8E13_004134</name>
</gene>
<comment type="caution">
    <text evidence="3">The sequence shown here is derived from an EMBL/GenBank/DDBJ whole genome shotgun (WGS) entry which is preliminary data.</text>
</comment>
<feature type="chain" id="PRO_5040435035" evidence="2">
    <location>
        <begin position="20"/>
        <end position="324"/>
    </location>
</feature>
<dbReference type="AlphaFoldDB" id="A0A9P4TB72"/>
<proteinExistence type="predicted"/>
<evidence type="ECO:0000256" key="1">
    <source>
        <dbReference type="SAM" id="MobiDB-lite"/>
    </source>
</evidence>
<accession>A0A9P4TB72</accession>
<feature type="signal peptide" evidence="2">
    <location>
        <begin position="1"/>
        <end position="19"/>
    </location>
</feature>
<dbReference type="Proteomes" id="UP000801428">
    <property type="component" value="Unassembled WGS sequence"/>
</dbReference>
<feature type="region of interest" description="Disordered" evidence="1">
    <location>
        <begin position="151"/>
        <end position="211"/>
    </location>
</feature>
<protein>
    <submittedName>
        <fullName evidence="3">Uncharacterized protein</fullName>
    </submittedName>
</protein>
<evidence type="ECO:0000313" key="3">
    <source>
        <dbReference type="EMBL" id="KAF2999731.1"/>
    </source>
</evidence>
<organism evidence="3 4">
    <name type="scientific">Curvularia kusanoi</name>
    <name type="common">Cochliobolus kusanoi</name>
    <dbReference type="NCBI Taxonomy" id="90978"/>
    <lineage>
        <taxon>Eukaryota</taxon>
        <taxon>Fungi</taxon>
        <taxon>Dikarya</taxon>
        <taxon>Ascomycota</taxon>
        <taxon>Pezizomycotina</taxon>
        <taxon>Dothideomycetes</taxon>
        <taxon>Pleosporomycetidae</taxon>
        <taxon>Pleosporales</taxon>
        <taxon>Pleosporineae</taxon>
        <taxon>Pleosporaceae</taxon>
        <taxon>Curvularia</taxon>
    </lineage>
</organism>
<dbReference type="OrthoDB" id="3789449at2759"/>
<reference evidence="3" key="1">
    <citation type="submission" date="2019-04" db="EMBL/GenBank/DDBJ databases">
        <title>Sequencing of skin fungus with MAO and IRED activity.</title>
        <authorList>
            <person name="Marsaioli A.J."/>
            <person name="Bonatto J.M.C."/>
            <person name="Reis Junior O."/>
        </authorList>
    </citation>
    <scope>NUCLEOTIDE SEQUENCE</scope>
    <source>
        <strain evidence="3">30M1</strain>
    </source>
</reference>
<evidence type="ECO:0000313" key="4">
    <source>
        <dbReference type="Proteomes" id="UP000801428"/>
    </source>
</evidence>
<evidence type="ECO:0000256" key="2">
    <source>
        <dbReference type="SAM" id="SignalP"/>
    </source>
</evidence>
<feature type="compositionally biased region" description="Acidic residues" evidence="1">
    <location>
        <begin position="183"/>
        <end position="204"/>
    </location>
</feature>
<dbReference type="EMBL" id="SWKU01000016">
    <property type="protein sequence ID" value="KAF2999731.1"/>
    <property type="molecule type" value="Genomic_DNA"/>
</dbReference>
<sequence>MKVFGLFALLAATIPCASPLEPTNVSPSTDPQAPAHLSPRDGYPDIYQFNITLIEQCSDGVLVALGWARGQHLDFGKDPGEGHHLLIDIVEQTYNITVGPYSYAQHTVPIQVDGCKWTSDGRALGGFNWWPCGWSVVQVTQVVTLTALPSPVDDMTIDPATPIATPGSKIPKVYDPSSPGGPEDPEDDPEDDFPEDDPPEDDPLATEPASTQTLYPQILSTTLPSSPHNQPSIILPFNFTLSEWCGSHGEHLAGGSYTNGNIRRLLDLSFEVVLSIKHHIPGYASELVIGPLDNASRVLRFAYQDCEWADQRNQSCAQCVTTHG</sequence>
<keyword evidence="2" id="KW-0732">Signal</keyword>
<name>A0A9P4TB72_CURKU</name>
<keyword evidence="4" id="KW-1185">Reference proteome</keyword>